<proteinExistence type="predicted"/>
<dbReference type="Proteomes" id="UP000681722">
    <property type="component" value="Unassembled WGS sequence"/>
</dbReference>
<gene>
    <name evidence="1" type="ORF">GPM918_LOCUS17850</name>
    <name evidence="2" type="ORF">SRO942_LOCUS17847</name>
</gene>
<reference evidence="1" key="1">
    <citation type="submission" date="2021-02" db="EMBL/GenBank/DDBJ databases">
        <authorList>
            <person name="Nowell W R."/>
        </authorList>
    </citation>
    <scope>NUCLEOTIDE SEQUENCE</scope>
</reference>
<dbReference type="AlphaFoldDB" id="A0A814MTV8"/>
<accession>A0A814MTV8</accession>
<evidence type="ECO:0000313" key="2">
    <source>
        <dbReference type="EMBL" id="CAF3848507.1"/>
    </source>
</evidence>
<protein>
    <submittedName>
        <fullName evidence="1">Uncharacterized protein</fullName>
    </submittedName>
</protein>
<sequence length="272" mass="31710">MVLWYGFLTIETTQANYSSEQQQQRKRKQINKCSTFDNIYDNNRKTKIFKSAISTLSTLSSSSSSSTNSWIYTEELKKRFEERYLILDDLQSFSTCPYIIIPVYCERIKLKTTSTKQNSWIYTKSLREQLVTKQQLFNNRHSLLSLFDADNSTYCTNHGYNNDRDDCSSTKVKKSRTSFFRTSMPNLSFWTRKKGVMLNRKLTEDLVEEENEDATNTEVSLPLIENLSLTTTMSHLPLPVFKQPSKMTCLRKLFFKSLLGSKSKQDNQTIIT</sequence>
<name>A0A814MTV8_9BILA</name>
<evidence type="ECO:0000313" key="1">
    <source>
        <dbReference type="EMBL" id="CAF1082707.1"/>
    </source>
</evidence>
<dbReference type="OrthoDB" id="10060793at2759"/>
<evidence type="ECO:0000313" key="3">
    <source>
        <dbReference type="Proteomes" id="UP000663829"/>
    </source>
</evidence>
<dbReference type="EMBL" id="CAJNOQ010005013">
    <property type="protein sequence ID" value="CAF1082707.1"/>
    <property type="molecule type" value="Genomic_DNA"/>
</dbReference>
<dbReference type="EMBL" id="CAJOBC010005013">
    <property type="protein sequence ID" value="CAF3848507.1"/>
    <property type="molecule type" value="Genomic_DNA"/>
</dbReference>
<dbReference type="Proteomes" id="UP000663829">
    <property type="component" value="Unassembled WGS sequence"/>
</dbReference>
<keyword evidence="3" id="KW-1185">Reference proteome</keyword>
<organism evidence="1 3">
    <name type="scientific">Didymodactylos carnosus</name>
    <dbReference type="NCBI Taxonomy" id="1234261"/>
    <lineage>
        <taxon>Eukaryota</taxon>
        <taxon>Metazoa</taxon>
        <taxon>Spiralia</taxon>
        <taxon>Gnathifera</taxon>
        <taxon>Rotifera</taxon>
        <taxon>Eurotatoria</taxon>
        <taxon>Bdelloidea</taxon>
        <taxon>Philodinida</taxon>
        <taxon>Philodinidae</taxon>
        <taxon>Didymodactylos</taxon>
    </lineage>
</organism>
<comment type="caution">
    <text evidence="1">The sequence shown here is derived from an EMBL/GenBank/DDBJ whole genome shotgun (WGS) entry which is preliminary data.</text>
</comment>